<proteinExistence type="predicted"/>
<evidence type="ECO:0000256" key="1">
    <source>
        <dbReference type="SAM" id="Phobius"/>
    </source>
</evidence>
<keyword evidence="3" id="KW-1185">Reference proteome</keyword>
<organism evidence="2 3">
    <name type="scientific">Occallatibacter riparius</name>
    <dbReference type="NCBI Taxonomy" id="1002689"/>
    <lineage>
        <taxon>Bacteria</taxon>
        <taxon>Pseudomonadati</taxon>
        <taxon>Acidobacteriota</taxon>
        <taxon>Terriglobia</taxon>
        <taxon>Terriglobales</taxon>
        <taxon>Acidobacteriaceae</taxon>
        <taxon>Occallatibacter</taxon>
    </lineage>
</organism>
<accession>A0A9J7BMA2</accession>
<sequence>MAMWLRELREQLLRAGVAPRHVHRYLTELREHWADLTAEEERAGRNRVEAEALALTRLGRVEDLARTMIEKRDLRSWTARAPWVVLGVGPVLGLLAAWSISLLILWSGWRWFLEGSPTPFIPLHGFATVYFGVGRTLYYTAPLLAGWAMILLAGRQRLQAVWPVILGSLVVALIGATGAVDVNQGAGDVGIRFFPVASQIADTAGHALLLFVLVTLPYVVWRWRNSRPGFEQQ</sequence>
<feature type="transmembrane region" description="Helical" evidence="1">
    <location>
        <begin position="129"/>
        <end position="153"/>
    </location>
</feature>
<evidence type="ECO:0000313" key="2">
    <source>
        <dbReference type="EMBL" id="UWZ83803.1"/>
    </source>
</evidence>
<dbReference type="EMBL" id="CP093313">
    <property type="protein sequence ID" value="UWZ83803.1"/>
    <property type="molecule type" value="Genomic_DNA"/>
</dbReference>
<protein>
    <submittedName>
        <fullName evidence="2">Uncharacterized protein</fullName>
    </submittedName>
</protein>
<keyword evidence="1" id="KW-1133">Transmembrane helix</keyword>
<feature type="transmembrane region" description="Helical" evidence="1">
    <location>
        <begin position="200"/>
        <end position="221"/>
    </location>
</feature>
<dbReference type="KEGG" id="orp:MOP44_24970"/>
<gene>
    <name evidence="2" type="ORF">MOP44_24970</name>
</gene>
<keyword evidence="1" id="KW-0472">Membrane</keyword>
<dbReference type="RefSeq" id="WP_260793235.1">
    <property type="nucleotide sequence ID" value="NZ_CP093313.1"/>
</dbReference>
<dbReference type="Proteomes" id="UP001059380">
    <property type="component" value="Chromosome"/>
</dbReference>
<feature type="transmembrane region" description="Helical" evidence="1">
    <location>
        <begin position="160"/>
        <end position="180"/>
    </location>
</feature>
<evidence type="ECO:0000313" key="3">
    <source>
        <dbReference type="Proteomes" id="UP001059380"/>
    </source>
</evidence>
<dbReference type="AlphaFoldDB" id="A0A9J7BMA2"/>
<keyword evidence="1" id="KW-0812">Transmembrane</keyword>
<name>A0A9J7BMA2_9BACT</name>
<feature type="transmembrane region" description="Helical" evidence="1">
    <location>
        <begin position="81"/>
        <end position="109"/>
    </location>
</feature>
<reference evidence="2" key="1">
    <citation type="submission" date="2021-04" db="EMBL/GenBank/DDBJ databases">
        <title>Phylogenetic analysis of Acidobacteriaceae.</title>
        <authorList>
            <person name="Qiu L."/>
            <person name="Zhang Q."/>
        </authorList>
    </citation>
    <scope>NUCLEOTIDE SEQUENCE</scope>
    <source>
        <strain evidence="2">DSM 25168</strain>
    </source>
</reference>